<feature type="domain" description="Protein kinase" evidence="8">
    <location>
        <begin position="1"/>
        <end position="227"/>
    </location>
</feature>
<evidence type="ECO:0000313" key="10">
    <source>
        <dbReference type="Proteomes" id="UP000515908"/>
    </source>
</evidence>
<dbReference type="PROSITE" id="PS00108">
    <property type="entry name" value="PROTEIN_KINASE_ST"/>
    <property type="match status" value="1"/>
</dbReference>
<feature type="region of interest" description="Disordered" evidence="7">
    <location>
        <begin position="619"/>
        <end position="723"/>
    </location>
</feature>
<dbReference type="PANTHER" id="PTHR48013:SF18">
    <property type="entry name" value="KINASE, PUTATIVE-RELATED"/>
    <property type="match status" value="1"/>
</dbReference>
<sequence>MCPPSTAWRRSFALLRSVSHPNIINYYFFEHSRSKKVCRIVMEFLAGDSTLNLLQKFGPLTETILRKLTRNLLQAIAFIHKEGIFHRDIKPANILVSHKGVVKLCDFGCSKRVEELSKASSCIIGTPVYMAPELIKGEANHKADIWSMACSLFELGTGLLPWYHSGVKDHLPLMFYITTTSETPLVLPAQDNVSEFSPEFMDFMEQSFIRDPDRRPEASELLKHPWIVGTKLPPKVSKTSALYAYLQNEKINGLTKPTRSSGGDDIDGGESSASRESAPSPPVETSASVYDEAVCQQELEVVAASISVDLCSNLMLSNDTVSRQLEQKFAEHSDYSPSNSQQSPSVSNRGPISTSVGDIGSLNVSPEVSMVHENYFYPQASFGASGGTFVLPTEGFSYGTQQQYLRINDDGNLDFATFPDDDNDIFTETYNLRSVSVDSSVLTTPQLMNHMMTPGKNSSFSRGSFLPPPTERGNTPQRMSPGHASKGESPYRTGQGSRPPPVLTNLSPSLSPSGFSNSPRISQTASLSSSARLEFPFSPRSPVSPQSSGVHPFPLKSKANAEGKLNMSFCVNTAPGQEINVDLSFDVNDVQCKMVDNQPNYVVAMTDNIKGQIANKIKEVSSRGGLSGNSSPSSVNNRTRDMPRNSTGSHFYNSPNWNSAASNNRQSVPKLRGRYSTGGIPITSGVPHSGFGDSGSSLASRCSTPAGSLTSGTPHISPRNRRN</sequence>
<dbReference type="GO" id="GO:0004708">
    <property type="term" value="F:MAP kinase kinase activity"/>
    <property type="evidence" value="ECO:0007669"/>
    <property type="project" value="UniProtKB-EC"/>
</dbReference>
<dbReference type="AlphaFoldDB" id="A0A7G2CBZ2"/>
<keyword evidence="4" id="KW-0067">ATP-binding</keyword>
<evidence type="ECO:0000256" key="5">
    <source>
        <dbReference type="ARBA" id="ARBA00038035"/>
    </source>
</evidence>
<evidence type="ECO:0000256" key="3">
    <source>
        <dbReference type="ARBA" id="ARBA00022777"/>
    </source>
</evidence>
<dbReference type="InterPro" id="IPR008271">
    <property type="entry name" value="Ser/Thr_kinase_AS"/>
</dbReference>
<dbReference type="InterPro" id="IPR000719">
    <property type="entry name" value="Prot_kinase_dom"/>
</dbReference>
<evidence type="ECO:0000256" key="7">
    <source>
        <dbReference type="SAM" id="MobiDB-lite"/>
    </source>
</evidence>
<keyword evidence="10" id="KW-1185">Reference proteome</keyword>
<dbReference type="InterPro" id="IPR011009">
    <property type="entry name" value="Kinase-like_dom_sf"/>
</dbReference>
<dbReference type="PROSITE" id="PS50011">
    <property type="entry name" value="PROTEIN_KINASE_DOM"/>
    <property type="match status" value="1"/>
</dbReference>
<feature type="region of interest" description="Disordered" evidence="7">
    <location>
        <begin position="253"/>
        <end position="288"/>
    </location>
</feature>
<dbReference type="VEuPathDB" id="TriTrypDB:ADEAN_000390600"/>
<evidence type="ECO:0000259" key="8">
    <source>
        <dbReference type="PROSITE" id="PS50011"/>
    </source>
</evidence>
<keyword evidence="1" id="KW-0808">Transferase</keyword>
<protein>
    <recommendedName>
        <fullName evidence="6">mitogen-activated protein kinase kinase</fullName>
        <ecNumber evidence="6">2.7.12.2</ecNumber>
    </recommendedName>
</protein>
<dbReference type="EC" id="2.7.12.2" evidence="6"/>
<dbReference type="Proteomes" id="UP000515908">
    <property type="component" value="Chromosome 06"/>
</dbReference>
<keyword evidence="2" id="KW-0547">Nucleotide-binding</keyword>
<accession>A0A7G2CBZ2</accession>
<dbReference type="OrthoDB" id="10252354at2759"/>
<feature type="compositionally biased region" description="Polar residues" evidence="7">
    <location>
        <begin position="694"/>
        <end position="714"/>
    </location>
</feature>
<dbReference type="FunFam" id="1.10.510.10:FF:001164">
    <property type="entry name" value="Protein kinase, putative"/>
    <property type="match status" value="1"/>
</dbReference>
<evidence type="ECO:0000256" key="1">
    <source>
        <dbReference type="ARBA" id="ARBA00022679"/>
    </source>
</evidence>
<gene>
    <name evidence="9" type="ORF">ADEAN_000390600</name>
</gene>
<feature type="compositionally biased region" description="Low complexity" evidence="7">
    <location>
        <begin position="653"/>
        <end position="664"/>
    </location>
</feature>
<dbReference type="EMBL" id="LR877150">
    <property type="protein sequence ID" value="CAD2216444.1"/>
    <property type="molecule type" value="Genomic_DNA"/>
</dbReference>
<evidence type="ECO:0000256" key="6">
    <source>
        <dbReference type="ARBA" id="ARBA00038999"/>
    </source>
</evidence>
<feature type="compositionally biased region" description="Low complexity" evidence="7">
    <location>
        <begin position="505"/>
        <end position="519"/>
    </location>
</feature>
<proteinExistence type="inferred from homology"/>
<feature type="region of interest" description="Disordered" evidence="7">
    <location>
        <begin position="449"/>
        <end position="527"/>
    </location>
</feature>
<feature type="region of interest" description="Disordered" evidence="7">
    <location>
        <begin position="331"/>
        <end position="358"/>
    </location>
</feature>
<feature type="compositionally biased region" description="Polar residues" evidence="7">
    <location>
        <begin position="628"/>
        <end position="637"/>
    </location>
</feature>
<reference evidence="9 10" key="1">
    <citation type="submission" date="2020-08" db="EMBL/GenBank/DDBJ databases">
        <authorList>
            <person name="Newling K."/>
            <person name="Davey J."/>
            <person name="Forrester S."/>
        </authorList>
    </citation>
    <scope>NUCLEOTIDE SEQUENCE [LARGE SCALE GENOMIC DNA]</scope>
    <source>
        <strain evidence="10">Crithidia deanei Carvalho (ATCC PRA-265)</strain>
    </source>
</reference>
<feature type="compositionally biased region" description="Low complexity" evidence="7">
    <location>
        <begin position="336"/>
        <end position="348"/>
    </location>
</feature>
<organism evidence="9 10">
    <name type="scientific">Angomonas deanei</name>
    <dbReference type="NCBI Taxonomy" id="59799"/>
    <lineage>
        <taxon>Eukaryota</taxon>
        <taxon>Discoba</taxon>
        <taxon>Euglenozoa</taxon>
        <taxon>Kinetoplastea</taxon>
        <taxon>Metakinetoplastina</taxon>
        <taxon>Trypanosomatida</taxon>
        <taxon>Trypanosomatidae</taxon>
        <taxon>Strigomonadinae</taxon>
        <taxon>Angomonas</taxon>
    </lineage>
</organism>
<dbReference type="PANTHER" id="PTHR48013">
    <property type="entry name" value="DUAL SPECIFICITY MITOGEN-ACTIVATED PROTEIN KINASE KINASE 5-RELATED"/>
    <property type="match status" value="1"/>
</dbReference>
<dbReference type="SMART" id="SM00220">
    <property type="entry name" value="S_TKc"/>
    <property type="match status" value="1"/>
</dbReference>
<evidence type="ECO:0000313" key="9">
    <source>
        <dbReference type="EMBL" id="CAD2216444.1"/>
    </source>
</evidence>
<dbReference type="GO" id="GO:0005524">
    <property type="term" value="F:ATP binding"/>
    <property type="evidence" value="ECO:0007669"/>
    <property type="project" value="UniProtKB-KW"/>
</dbReference>
<comment type="similarity">
    <text evidence="5">Belongs to the protein kinase superfamily. STE Ser/Thr protein kinase family. MAP kinase kinase subfamily.</text>
</comment>
<evidence type="ECO:0000256" key="2">
    <source>
        <dbReference type="ARBA" id="ARBA00022741"/>
    </source>
</evidence>
<dbReference type="SUPFAM" id="SSF56112">
    <property type="entry name" value="Protein kinase-like (PK-like)"/>
    <property type="match status" value="1"/>
</dbReference>
<keyword evidence="3 9" id="KW-0418">Kinase</keyword>
<feature type="compositionally biased region" description="Low complexity" evidence="7">
    <location>
        <begin position="269"/>
        <end position="278"/>
    </location>
</feature>
<dbReference type="Gene3D" id="1.10.510.10">
    <property type="entry name" value="Transferase(Phosphotransferase) domain 1"/>
    <property type="match status" value="1"/>
</dbReference>
<dbReference type="Pfam" id="PF00069">
    <property type="entry name" value="Pkinase"/>
    <property type="match status" value="1"/>
</dbReference>
<evidence type="ECO:0000256" key="4">
    <source>
        <dbReference type="ARBA" id="ARBA00022840"/>
    </source>
</evidence>
<name>A0A7G2CBZ2_9TRYP</name>